<evidence type="ECO:0000313" key="3">
    <source>
        <dbReference type="Proteomes" id="UP001175228"/>
    </source>
</evidence>
<dbReference type="PANTHER" id="PTHR35587:SF4">
    <property type="match status" value="1"/>
</dbReference>
<dbReference type="Proteomes" id="UP001175228">
    <property type="component" value="Unassembled WGS sequence"/>
</dbReference>
<reference evidence="2" key="1">
    <citation type="submission" date="2023-06" db="EMBL/GenBank/DDBJ databases">
        <authorList>
            <consortium name="Lawrence Berkeley National Laboratory"/>
            <person name="Ahrendt S."/>
            <person name="Sahu N."/>
            <person name="Indic B."/>
            <person name="Wong-Bajracharya J."/>
            <person name="Merenyi Z."/>
            <person name="Ke H.-M."/>
            <person name="Monk M."/>
            <person name="Kocsube S."/>
            <person name="Drula E."/>
            <person name="Lipzen A."/>
            <person name="Balint B."/>
            <person name="Henrissat B."/>
            <person name="Andreopoulos B."/>
            <person name="Martin F.M."/>
            <person name="Harder C.B."/>
            <person name="Rigling D."/>
            <person name="Ford K.L."/>
            <person name="Foster G.D."/>
            <person name="Pangilinan J."/>
            <person name="Papanicolaou A."/>
            <person name="Barry K."/>
            <person name="LaButti K."/>
            <person name="Viragh M."/>
            <person name="Koriabine M."/>
            <person name="Yan M."/>
            <person name="Riley R."/>
            <person name="Champramary S."/>
            <person name="Plett K.L."/>
            <person name="Tsai I.J."/>
            <person name="Slot J."/>
            <person name="Sipos G."/>
            <person name="Plett J."/>
            <person name="Nagy L.G."/>
            <person name="Grigoriev I.V."/>
        </authorList>
    </citation>
    <scope>NUCLEOTIDE SEQUENCE</scope>
    <source>
        <strain evidence="2">HWK02</strain>
    </source>
</reference>
<evidence type="ECO:0000313" key="2">
    <source>
        <dbReference type="EMBL" id="KAK0496868.1"/>
    </source>
</evidence>
<comment type="caution">
    <text evidence="2">The sequence shown here is derived from an EMBL/GenBank/DDBJ whole genome shotgun (WGS) entry which is preliminary data.</text>
</comment>
<dbReference type="PANTHER" id="PTHR35587">
    <property type="entry name" value="EXPRESSED PROTEIN"/>
    <property type="match status" value="1"/>
</dbReference>
<proteinExistence type="predicted"/>
<dbReference type="EMBL" id="JAUEPU010000014">
    <property type="protein sequence ID" value="KAK0496868.1"/>
    <property type="molecule type" value="Genomic_DNA"/>
</dbReference>
<evidence type="ECO:0000256" key="1">
    <source>
        <dbReference type="SAM" id="MobiDB-lite"/>
    </source>
</evidence>
<feature type="compositionally biased region" description="Gly residues" evidence="1">
    <location>
        <begin position="74"/>
        <end position="84"/>
    </location>
</feature>
<protein>
    <submittedName>
        <fullName evidence="2">Uncharacterized protein</fullName>
    </submittedName>
</protein>
<gene>
    <name evidence="2" type="ORF">EDD18DRAFT_1164371</name>
</gene>
<accession>A0AA39Q8G7</accession>
<keyword evidence="3" id="KW-1185">Reference proteome</keyword>
<organism evidence="2 3">
    <name type="scientific">Armillaria luteobubalina</name>
    <dbReference type="NCBI Taxonomy" id="153913"/>
    <lineage>
        <taxon>Eukaryota</taxon>
        <taxon>Fungi</taxon>
        <taxon>Dikarya</taxon>
        <taxon>Basidiomycota</taxon>
        <taxon>Agaricomycotina</taxon>
        <taxon>Agaricomycetes</taxon>
        <taxon>Agaricomycetidae</taxon>
        <taxon>Agaricales</taxon>
        <taxon>Marasmiineae</taxon>
        <taxon>Physalacriaceae</taxon>
        <taxon>Armillaria</taxon>
    </lineage>
</organism>
<sequence>MSQETASRSPSRAASPSPALQPEQKRGRTRSNYIDESDNESDTGAPRRRSQRQGSGRLPLGGEDTTRAVSGGVANVGGGGGRSGGQKDTLKLRLDLNLDVDISIKARVHGDVTLSLLHEFLKLITRD</sequence>
<feature type="region of interest" description="Disordered" evidence="1">
    <location>
        <begin position="1"/>
        <end position="88"/>
    </location>
</feature>
<feature type="compositionally biased region" description="Low complexity" evidence="1">
    <location>
        <begin position="1"/>
        <end position="18"/>
    </location>
</feature>
<name>A0AA39Q8G7_9AGAR</name>
<dbReference type="AlphaFoldDB" id="A0AA39Q8G7"/>